<dbReference type="EMBL" id="UEGS01000001">
    <property type="protein sequence ID" value="SRX80043.1"/>
    <property type="molecule type" value="Genomic_DNA"/>
</dbReference>
<feature type="transmembrane region" description="Helical" evidence="1">
    <location>
        <begin position="35"/>
        <end position="56"/>
    </location>
</feature>
<evidence type="ECO:0000313" key="2">
    <source>
        <dbReference type="EMBL" id="SRX80043.1"/>
    </source>
</evidence>
<keyword evidence="1" id="KW-1133">Transmembrane helix</keyword>
<accession>A0A375YG08</accession>
<reference evidence="2 3" key="1">
    <citation type="submission" date="2018-05" db="EMBL/GenBank/DDBJ databases">
        <authorList>
            <consortium name="IHU Genomes"/>
        </authorList>
    </citation>
    <scope>NUCLEOTIDE SEQUENCE [LARGE SCALE GENOMIC DNA]</scope>
    <source>
        <strain evidence="2 3">P7335</strain>
    </source>
</reference>
<name>A0A375YG08_MYCPF</name>
<evidence type="ECO:0000313" key="3">
    <source>
        <dbReference type="Proteomes" id="UP000252008"/>
    </source>
</evidence>
<evidence type="ECO:0000256" key="1">
    <source>
        <dbReference type="SAM" id="Phobius"/>
    </source>
</evidence>
<dbReference type="Proteomes" id="UP000252008">
    <property type="component" value="Unassembled WGS sequence"/>
</dbReference>
<gene>
    <name evidence="2" type="ORF">MPP7335_01781</name>
</gene>
<feature type="transmembrane region" description="Helical" evidence="1">
    <location>
        <begin position="12"/>
        <end position="29"/>
    </location>
</feature>
<proteinExistence type="predicted"/>
<keyword evidence="1" id="KW-0812">Transmembrane</keyword>
<dbReference type="RefSeq" id="WP_083144765.1">
    <property type="nucleotide sequence ID" value="NZ_MVID01000017.1"/>
</dbReference>
<sequence>MVRVQRSGRASLYGMLLTAAAVLLCWPATAISVTWVAATVYLTAALAASAGFAMTLRGAQT</sequence>
<dbReference type="STRING" id="39692.BST38_17925"/>
<keyword evidence="1" id="KW-0472">Membrane</keyword>
<organism evidence="2 3">
    <name type="scientific">Mycolicibacterium parafortuitum</name>
    <name type="common">Mycobacterium parafortuitum</name>
    <dbReference type="NCBI Taxonomy" id="39692"/>
    <lineage>
        <taxon>Bacteria</taxon>
        <taxon>Bacillati</taxon>
        <taxon>Actinomycetota</taxon>
        <taxon>Actinomycetes</taxon>
        <taxon>Mycobacteriales</taxon>
        <taxon>Mycobacteriaceae</taxon>
        <taxon>Mycolicibacterium</taxon>
    </lineage>
</organism>
<keyword evidence="3" id="KW-1185">Reference proteome</keyword>
<protein>
    <submittedName>
        <fullName evidence="2">Uncharacterized protein</fullName>
    </submittedName>
</protein>
<dbReference type="AlphaFoldDB" id="A0A375YG08"/>